<keyword evidence="4" id="KW-1185">Reference proteome</keyword>
<reference evidence="3 4" key="1">
    <citation type="journal article" date="2016" name="Nat. Commun.">
        <title>Ectomycorrhizal ecology is imprinted in the genome of the dominant symbiotic fungus Cenococcum geophilum.</title>
        <authorList>
            <consortium name="DOE Joint Genome Institute"/>
            <person name="Peter M."/>
            <person name="Kohler A."/>
            <person name="Ohm R.A."/>
            <person name="Kuo A."/>
            <person name="Krutzmann J."/>
            <person name="Morin E."/>
            <person name="Arend M."/>
            <person name="Barry K.W."/>
            <person name="Binder M."/>
            <person name="Choi C."/>
            <person name="Clum A."/>
            <person name="Copeland A."/>
            <person name="Grisel N."/>
            <person name="Haridas S."/>
            <person name="Kipfer T."/>
            <person name="LaButti K."/>
            <person name="Lindquist E."/>
            <person name="Lipzen A."/>
            <person name="Maire R."/>
            <person name="Meier B."/>
            <person name="Mihaltcheva S."/>
            <person name="Molinier V."/>
            <person name="Murat C."/>
            <person name="Poggeler S."/>
            <person name="Quandt C.A."/>
            <person name="Sperisen C."/>
            <person name="Tritt A."/>
            <person name="Tisserant E."/>
            <person name="Crous P.W."/>
            <person name="Henrissat B."/>
            <person name="Nehls U."/>
            <person name="Egli S."/>
            <person name="Spatafora J.W."/>
            <person name="Grigoriev I.V."/>
            <person name="Martin F.M."/>
        </authorList>
    </citation>
    <scope>NUCLEOTIDE SEQUENCE [LARGE SCALE GENOMIC DNA]</scope>
    <source>
        <strain evidence="3 4">CBS 207.34</strain>
    </source>
</reference>
<evidence type="ECO:0000256" key="1">
    <source>
        <dbReference type="ARBA" id="ARBA00022801"/>
    </source>
</evidence>
<dbReference type="SUPFAM" id="SSF48208">
    <property type="entry name" value="Six-hairpin glycosidases"/>
    <property type="match status" value="1"/>
</dbReference>
<organism evidence="3 4">
    <name type="scientific">Glonium stellatum</name>
    <dbReference type="NCBI Taxonomy" id="574774"/>
    <lineage>
        <taxon>Eukaryota</taxon>
        <taxon>Fungi</taxon>
        <taxon>Dikarya</taxon>
        <taxon>Ascomycota</taxon>
        <taxon>Pezizomycotina</taxon>
        <taxon>Dothideomycetes</taxon>
        <taxon>Pleosporomycetidae</taxon>
        <taxon>Gloniales</taxon>
        <taxon>Gloniaceae</taxon>
        <taxon>Glonium</taxon>
    </lineage>
</organism>
<proteinExistence type="predicted"/>
<dbReference type="GO" id="GO:0016787">
    <property type="term" value="F:hydrolase activity"/>
    <property type="evidence" value="ECO:0007669"/>
    <property type="project" value="UniProtKB-KW"/>
</dbReference>
<dbReference type="PANTHER" id="PTHR33886:SF11">
    <property type="entry name" value="WALL GLYCOSYL HYDROLASE YTER, PUTATIVE (AFU_ORTHOLOGUE AFUA_2G14630)-RELATED"/>
    <property type="match status" value="1"/>
</dbReference>
<evidence type="ECO:0000313" key="3">
    <source>
        <dbReference type="EMBL" id="OCL14117.1"/>
    </source>
</evidence>
<evidence type="ECO:0000256" key="2">
    <source>
        <dbReference type="SAM" id="SignalP"/>
    </source>
</evidence>
<accession>A0A8E2JYT0</accession>
<keyword evidence="2" id="KW-0732">Signal</keyword>
<dbReference type="PANTHER" id="PTHR33886">
    <property type="entry name" value="UNSATURATED RHAMNOGALACTURONAN HYDROLASE (EUROFUNG)"/>
    <property type="match status" value="1"/>
</dbReference>
<dbReference type="InterPro" id="IPR010905">
    <property type="entry name" value="Glyco_hydro_88"/>
</dbReference>
<dbReference type="Proteomes" id="UP000250140">
    <property type="component" value="Unassembled WGS sequence"/>
</dbReference>
<dbReference type="OrthoDB" id="540611at2759"/>
<feature type="chain" id="PRO_5034291178" evidence="2">
    <location>
        <begin position="30"/>
        <end position="396"/>
    </location>
</feature>
<dbReference type="GO" id="GO:0005975">
    <property type="term" value="P:carbohydrate metabolic process"/>
    <property type="evidence" value="ECO:0007669"/>
    <property type="project" value="InterPro"/>
</dbReference>
<name>A0A8E2JYT0_9PEZI</name>
<dbReference type="InterPro" id="IPR012341">
    <property type="entry name" value="6hp_glycosidase-like_sf"/>
</dbReference>
<dbReference type="Gene3D" id="1.50.10.10">
    <property type="match status" value="1"/>
</dbReference>
<dbReference type="InterPro" id="IPR052043">
    <property type="entry name" value="PolySaccharide_Degr_Enz"/>
</dbReference>
<dbReference type="Pfam" id="PF07470">
    <property type="entry name" value="Glyco_hydro_88"/>
    <property type="match status" value="1"/>
</dbReference>
<evidence type="ECO:0000313" key="4">
    <source>
        <dbReference type="Proteomes" id="UP000250140"/>
    </source>
</evidence>
<feature type="signal peptide" evidence="2">
    <location>
        <begin position="1"/>
        <end position="29"/>
    </location>
</feature>
<protein>
    <submittedName>
        <fullName evidence="3">Glycoside hydrolase family 105 protein</fullName>
    </submittedName>
</protein>
<dbReference type="InterPro" id="IPR008928">
    <property type="entry name" value="6-hairpin_glycosidase_sf"/>
</dbReference>
<keyword evidence="1 3" id="KW-0378">Hydrolase</keyword>
<sequence length="396" mass="44106">MIAIPRMTRKILASLLLPHLLFSPQPCVATSANYSLWMSTSIMSRDQGIMTARGGSSALLQAGITQKAFHRLVGQYPNGTESFAAYIEKSVNSVVPFIQNATFDTSYPLDRLSNGNNLITLSQGTSNTTFFSTVEALRQSIDLQPRNLAGGLWYYVYPNWSYLDGMYSFAPFAALYAVRYNKTNIDTALNNIVLQLDLLWNCCYDNSTNLLVHGYDYSRTAIWANPRTGGSPYVWGRSLGWYLMALVDTLEVLLPYRHYSQWMILKSQFEKLSTALVKVVDPASGAWWQILNAIGRSGNYIESSGSSMFVYALLKGERLGWLVGVQVVAVRAYNYIADTFVDEFHNGTLGWNGTVAVCSLNSTASFEYYTSQPILYNSVLGSGAFILASLEYELLL</sequence>
<dbReference type="EMBL" id="KV748617">
    <property type="protein sequence ID" value="OCL14117.1"/>
    <property type="molecule type" value="Genomic_DNA"/>
</dbReference>
<gene>
    <name evidence="3" type="ORF">AOQ84DRAFT_57845</name>
</gene>
<dbReference type="AlphaFoldDB" id="A0A8E2JYT0"/>